<dbReference type="GO" id="GO:0015031">
    <property type="term" value="P:protein transport"/>
    <property type="evidence" value="ECO:0007669"/>
    <property type="project" value="UniProtKB-KW"/>
</dbReference>
<dbReference type="OrthoDB" id="1001678at2"/>
<keyword evidence="5 7" id="KW-0472">Membrane</keyword>
<accession>A0A2U8QZS2</accession>
<evidence type="ECO:0000256" key="6">
    <source>
        <dbReference type="RuleBase" id="RU004057"/>
    </source>
</evidence>
<reference evidence="9 10" key="1">
    <citation type="submission" date="2018-05" db="EMBL/GenBank/DDBJ databases">
        <title>Flavobacterium sp. MEBiC07310.</title>
        <authorList>
            <person name="Baek K."/>
        </authorList>
    </citation>
    <scope>NUCLEOTIDE SEQUENCE [LARGE SCALE GENOMIC DNA]</scope>
    <source>
        <strain evidence="9 10">MEBiC07310</strain>
    </source>
</reference>
<comment type="subcellular location">
    <subcellularLocation>
        <location evidence="1">Cell membrane</location>
        <topology evidence="1">Multi-pass membrane protein</topology>
    </subcellularLocation>
    <subcellularLocation>
        <location evidence="6">Membrane</location>
        <topology evidence="6">Multi-pass membrane protein</topology>
    </subcellularLocation>
</comment>
<keyword evidence="6" id="KW-0653">Protein transport</keyword>
<evidence type="ECO:0000256" key="4">
    <source>
        <dbReference type="ARBA" id="ARBA00022989"/>
    </source>
</evidence>
<organism evidence="9 10">
    <name type="scientific">Flavobacterium sediminis</name>
    <dbReference type="NCBI Taxonomy" id="2201181"/>
    <lineage>
        <taxon>Bacteria</taxon>
        <taxon>Pseudomonadati</taxon>
        <taxon>Bacteroidota</taxon>
        <taxon>Flavobacteriia</taxon>
        <taxon>Flavobacteriales</taxon>
        <taxon>Flavobacteriaceae</taxon>
        <taxon>Flavobacterium</taxon>
    </lineage>
</organism>
<keyword evidence="4 7" id="KW-1133">Transmembrane helix</keyword>
<proteinExistence type="inferred from homology"/>
<dbReference type="InterPro" id="IPR002898">
    <property type="entry name" value="MotA_ExbB_proton_chnl"/>
</dbReference>
<evidence type="ECO:0000259" key="8">
    <source>
        <dbReference type="Pfam" id="PF01618"/>
    </source>
</evidence>
<evidence type="ECO:0000256" key="1">
    <source>
        <dbReference type="ARBA" id="ARBA00004651"/>
    </source>
</evidence>
<name>A0A2U8QZS2_9FLAO</name>
<keyword evidence="6" id="KW-0813">Transport</keyword>
<dbReference type="RefSeq" id="WP_109570652.1">
    <property type="nucleotide sequence ID" value="NZ_CP029463.1"/>
</dbReference>
<feature type="transmembrane region" description="Helical" evidence="7">
    <location>
        <begin position="12"/>
        <end position="33"/>
    </location>
</feature>
<dbReference type="KEGG" id="fse:DI487_09740"/>
<evidence type="ECO:0000256" key="5">
    <source>
        <dbReference type="ARBA" id="ARBA00023136"/>
    </source>
</evidence>
<keyword evidence="2" id="KW-1003">Cell membrane</keyword>
<dbReference type="EMBL" id="CP029463">
    <property type="protein sequence ID" value="AWM15315.1"/>
    <property type="molecule type" value="Genomic_DNA"/>
</dbReference>
<feature type="transmembrane region" description="Helical" evidence="7">
    <location>
        <begin position="88"/>
        <end position="113"/>
    </location>
</feature>
<evidence type="ECO:0000313" key="9">
    <source>
        <dbReference type="EMBL" id="AWM15315.1"/>
    </source>
</evidence>
<keyword evidence="10" id="KW-1185">Reference proteome</keyword>
<dbReference type="AlphaFoldDB" id="A0A2U8QZS2"/>
<dbReference type="GO" id="GO:0005886">
    <property type="term" value="C:plasma membrane"/>
    <property type="evidence" value="ECO:0007669"/>
    <property type="project" value="UniProtKB-SubCell"/>
</dbReference>
<evidence type="ECO:0000256" key="2">
    <source>
        <dbReference type="ARBA" id="ARBA00022475"/>
    </source>
</evidence>
<comment type="similarity">
    <text evidence="6">Belongs to the exbB/tolQ family.</text>
</comment>
<evidence type="ECO:0000313" key="10">
    <source>
        <dbReference type="Proteomes" id="UP000245429"/>
    </source>
</evidence>
<keyword evidence="3 7" id="KW-0812">Transmembrane</keyword>
<evidence type="ECO:0000256" key="3">
    <source>
        <dbReference type="ARBA" id="ARBA00022692"/>
    </source>
</evidence>
<protein>
    <submittedName>
        <fullName evidence="9">Biopolymer transporter ExbD</fullName>
    </submittedName>
</protein>
<feature type="domain" description="MotA/TolQ/ExbB proton channel" evidence="8">
    <location>
        <begin position="39"/>
        <end position="99"/>
    </location>
</feature>
<sequence length="115" mass="12441">MILEKIYEGGPFFMVPIVLLLIVILLLVVKGVLKKSDNTKTKNLIASISLFVLVWGILGQSIGLISAFEFIQKTGSVTAEILAGGLKVSFLPSVFGMFTFLIGRTGIVVLTLLEK</sequence>
<feature type="transmembrane region" description="Helical" evidence="7">
    <location>
        <begin position="45"/>
        <end position="68"/>
    </location>
</feature>
<gene>
    <name evidence="9" type="ORF">DI487_09740</name>
</gene>
<evidence type="ECO:0000256" key="7">
    <source>
        <dbReference type="SAM" id="Phobius"/>
    </source>
</evidence>
<dbReference type="Pfam" id="PF01618">
    <property type="entry name" value="MotA_ExbB"/>
    <property type="match status" value="1"/>
</dbReference>
<dbReference type="Proteomes" id="UP000245429">
    <property type="component" value="Chromosome"/>
</dbReference>